<keyword evidence="1" id="KW-0812">Transmembrane</keyword>
<feature type="transmembrane region" description="Helical" evidence="1">
    <location>
        <begin position="228"/>
        <end position="247"/>
    </location>
</feature>
<feature type="transmembrane region" description="Helical" evidence="1">
    <location>
        <begin position="36"/>
        <end position="61"/>
    </location>
</feature>
<organism evidence="2 3">
    <name type="scientific">Adineta ricciae</name>
    <name type="common">Rotifer</name>
    <dbReference type="NCBI Taxonomy" id="249248"/>
    <lineage>
        <taxon>Eukaryota</taxon>
        <taxon>Metazoa</taxon>
        <taxon>Spiralia</taxon>
        <taxon>Gnathifera</taxon>
        <taxon>Rotifera</taxon>
        <taxon>Eurotatoria</taxon>
        <taxon>Bdelloidea</taxon>
        <taxon>Adinetida</taxon>
        <taxon>Adinetidae</taxon>
        <taxon>Adineta</taxon>
    </lineage>
</organism>
<dbReference type="OrthoDB" id="10029092at2759"/>
<evidence type="ECO:0000256" key="1">
    <source>
        <dbReference type="SAM" id="Phobius"/>
    </source>
</evidence>
<protein>
    <submittedName>
        <fullName evidence="2">Uncharacterized protein</fullName>
    </submittedName>
</protein>
<feature type="transmembrane region" description="Helical" evidence="1">
    <location>
        <begin position="108"/>
        <end position="129"/>
    </location>
</feature>
<proteinExistence type="predicted"/>
<feature type="transmembrane region" description="Helical" evidence="1">
    <location>
        <begin position="253"/>
        <end position="272"/>
    </location>
</feature>
<comment type="caution">
    <text evidence="2">The sequence shown here is derived from an EMBL/GenBank/DDBJ whole genome shotgun (WGS) entry which is preliminary data.</text>
</comment>
<evidence type="ECO:0000313" key="2">
    <source>
        <dbReference type="EMBL" id="CAF0948818.1"/>
    </source>
</evidence>
<sequence>MFIYDRICRDLNTIFVDFWKAKDVTQRTVSTIMLSFGAYSAILFGSISLIVIISFAILFALPLRRLAMLLDSIFHFKEVRNIGDDYVVIDVCGDKFEILKTFSSRFPFVSAVGMCLLVIILVFIEGCVFSTRHVYSKKLCSDRIPNCYLFKSRFTSFTPMYEFVCEADKPIIPSNMSASYAVCYGFVLPDQSTIDILNQLGVCTGILSLIDSLYPLAYKFARLRHGRICMILLFIVMVIVEIIVLAMQLNISFMTIILLTLTEALFINIFILQYRKVKRPANLSRVGSYIEMRDVY</sequence>
<evidence type="ECO:0000313" key="3">
    <source>
        <dbReference type="Proteomes" id="UP000663852"/>
    </source>
</evidence>
<accession>A0A814CT95</accession>
<dbReference type="Proteomes" id="UP000663852">
    <property type="component" value="Unassembled WGS sequence"/>
</dbReference>
<gene>
    <name evidence="2" type="ORF">EDS130_LOCUS12220</name>
</gene>
<reference evidence="2" key="1">
    <citation type="submission" date="2021-02" db="EMBL/GenBank/DDBJ databases">
        <authorList>
            <person name="Nowell W R."/>
        </authorList>
    </citation>
    <scope>NUCLEOTIDE SEQUENCE</scope>
</reference>
<dbReference type="AlphaFoldDB" id="A0A814CT95"/>
<name>A0A814CT95_ADIRI</name>
<keyword evidence="1" id="KW-1133">Transmembrane helix</keyword>
<keyword evidence="1" id="KW-0472">Membrane</keyword>
<dbReference type="EMBL" id="CAJNOJ010000046">
    <property type="protein sequence ID" value="CAF0948818.1"/>
    <property type="molecule type" value="Genomic_DNA"/>
</dbReference>